<feature type="transmembrane region" description="Helical" evidence="9">
    <location>
        <begin position="99"/>
        <end position="119"/>
    </location>
</feature>
<keyword evidence="3 9" id="KW-0633">Potassium transport</keyword>
<keyword evidence="7 9" id="KW-0406">Ion transport</keyword>
<feature type="transmembrane region" description="Helical" evidence="9">
    <location>
        <begin position="477"/>
        <end position="502"/>
    </location>
</feature>
<dbReference type="InterPro" id="IPR004623">
    <property type="entry name" value="KdpA"/>
</dbReference>
<dbReference type="NCBIfam" id="TIGR00680">
    <property type="entry name" value="kdpA"/>
    <property type="match status" value="1"/>
</dbReference>
<comment type="similarity">
    <text evidence="9">Belongs to the KdpA family.</text>
</comment>
<dbReference type="EMBL" id="CP023344">
    <property type="protein sequence ID" value="ATC65339.1"/>
    <property type="molecule type" value="Genomic_DNA"/>
</dbReference>
<comment type="function">
    <text evidence="9">Part of the high-affinity ATP-driven potassium transport (or Kdp) system, which catalyzes the hydrolysis of ATP coupled with the electrogenic transport of potassium into the cytoplasm. This subunit binds the extracellular potassium ions and delivers the ions to the membrane domain of KdpB through an intramembrane tunnel.</text>
</comment>
<feature type="transmembrane region" description="Helical" evidence="9">
    <location>
        <begin position="284"/>
        <end position="304"/>
    </location>
</feature>
<keyword evidence="11" id="KW-1185">Reference proteome</keyword>
<evidence type="ECO:0000256" key="5">
    <source>
        <dbReference type="ARBA" id="ARBA00022958"/>
    </source>
</evidence>
<evidence type="ECO:0000313" key="10">
    <source>
        <dbReference type="EMBL" id="ATC65339.1"/>
    </source>
</evidence>
<evidence type="ECO:0000256" key="1">
    <source>
        <dbReference type="ARBA" id="ARBA00022448"/>
    </source>
</evidence>
<name>A0A290Q9L7_9BACT</name>
<feature type="transmembrane region" description="Helical" evidence="9">
    <location>
        <begin position="376"/>
        <end position="395"/>
    </location>
</feature>
<evidence type="ECO:0000256" key="4">
    <source>
        <dbReference type="ARBA" id="ARBA00022692"/>
    </source>
</evidence>
<proteinExistence type="inferred from homology"/>
<evidence type="ECO:0000256" key="3">
    <source>
        <dbReference type="ARBA" id="ARBA00022538"/>
    </source>
</evidence>
<keyword evidence="4 9" id="KW-0812">Transmembrane</keyword>
<feature type="transmembrane region" description="Helical" evidence="9">
    <location>
        <begin position="139"/>
        <end position="159"/>
    </location>
</feature>
<evidence type="ECO:0000256" key="8">
    <source>
        <dbReference type="ARBA" id="ARBA00023136"/>
    </source>
</evidence>
<evidence type="ECO:0000313" key="11">
    <source>
        <dbReference type="Proteomes" id="UP000217265"/>
    </source>
</evidence>
<dbReference type="HAMAP" id="MF_00275">
    <property type="entry name" value="KdpA"/>
    <property type="match status" value="1"/>
</dbReference>
<feature type="transmembrane region" description="Helical" evidence="9">
    <location>
        <begin position="179"/>
        <end position="203"/>
    </location>
</feature>
<dbReference type="GO" id="GO:0030955">
    <property type="term" value="F:potassium ion binding"/>
    <property type="evidence" value="ECO:0007669"/>
    <property type="project" value="UniProtKB-UniRule"/>
</dbReference>
<accession>A0A290Q9L7</accession>
<feature type="transmembrane region" description="Helical" evidence="9">
    <location>
        <begin position="415"/>
        <end position="434"/>
    </location>
</feature>
<keyword evidence="5 9" id="KW-0630">Potassium</keyword>
<sequence>MNAADIAYLALFFLLLAASTPLLGRWLANTFQGEPPRWLGWLRPVEKILYRIAGVRPDEDMTWRSYALALVLFNLLGALAVLTLQLLQAHLPLNPQNFPAVPLGVAVNTAVSFMTNTNWQAYSGEASLSYFTQMAGLGVQNFLSAATGLAVLAALARGFSRHSARGLGNFWADLVRTTLYVLLPLSFVLAVVLVTQGVVMSFAPYATATTLAGTEQVIPLGPAASQIAIKQLGTNGGGFFGINSAHPFENPTPFSNFLETFTIILIPAACVYAWGLLTGARRHAWVIYGVMTFFLVTAIGLSLWSELSSPQAATLAMEGKETRIGIVPTMLFANITTVVSCGAVNAMHASLSPLSGGIALLNMLLGEIIFGGVGAGLYGMVMMIVLTVFLAGLMVGRTPEYLGKKIEAFEIRMAALAALLPCAAVLLGCALSFATETGRSAVGSAGPHALTEILYAWGSMANNNGSAFGSLTATGDLYTWGGALAMLIGRFGVIIPVLAFAGRMAVKKITPPSSGTFPTDGPLFAVLLSGVIIVVVALTYFPALTLGPILEHLLLTTGRTF</sequence>
<comment type="subunit">
    <text evidence="9">The system is composed of three essential subunits: KdpA, KdpB and KdpC.</text>
</comment>
<feature type="transmembrane region" description="Helical" evidence="9">
    <location>
        <begin position="351"/>
        <end position="370"/>
    </location>
</feature>
<dbReference type="AlphaFoldDB" id="A0A290Q9L7"/>
<dbReference type="OrthoDB" id="9763796at2"/>
<keyword evidence="2 9" id="KW-1003">Cell membrane</keyword>
<dbReference type="PANTHER" id="PTHR30607:SF2">
    <property type="entry name" value="POTASSIUM-TRANSPORTING ATPASE POTASSIUM-BINDING SUBUNIT"/>
    <property type="match status" value="1"/>
</dbReference>
<evidence type="ECO:0000256" key="2">
    <source>
        <dbReference type="ARBA" id="ARBA00022475"/>
    </source>
</evidence>
<keyword evidence="6 9" id="KW-1133">Transmembrane helix</keyword>
<evidence type="ECO:0000256" key="7">
    <source>
        <dbReference type="ARBA" id="ARBA00023065"/>
    </source>
</evidence>
<organism evidence="10 11">
    <name type="scientific">Nibricoccus aquaticus</name>
    <dbReference type="NCBI Taxonomy" id="2576891"/>
    <lineage>
        <taxon>Bacteria</taxon>
        <taxon>Pseudomonadati</taxon>
        <taxon>Verrucomicrobiota</taxon>
        <taxon>Opitutia</taxon>
        <taxon>Opitutales</taxon>
        <taxon>Opitutaceae</taxon>
        <taxon>Nibricoccus</taxon>
    </lineage>
</organism>
<gene>
    <name evidence="9" type="primary">kdpA</name>
    <name evidence="10" type="ORF">CMV30_16070</name>
</gene>
<feature type="transmembrane region" description="Helical" evidence="9">
    <location>
        <begin position="523"/>
        <end position="543"/>
    </location>
</feature>
<dbReference type="PANTHER" id="PTHR30607">
    <property type="entry name" value="POTASSIUM-TRANSPORTING ATPASE A CHAIN"/>
    <property type="match status" value="1"/>
</dbReference>
<feature type="transmembrane region" description="Helical" evidence="9">
    <location>
        <begin position="66"/>
        <end position="87"/>
    </location>
</feature>
<dbReference type="PIRSF" id="PIRSF001294">
    <property type="entry name" value="K_ATPaseA"/>
    <property type="match status" value="1"/>
</dbReference>
<dbReference type="Proteomes" id="UP000217265">
    <property type="component" value="Chromosome"/>
</dbReference>
<evidence type="ECO:0000256" key="6">
    <source>
        <dbReference type="ARBA" id="ARBA00022989"/>
    </source>
</evidence>
<dbReference type="RefSeq" id="WP_096056970.1">
    <property type="nucleotide sequence ID" value="NZ_CP023344.1"/>
</dbReference>
<feature type="transmembrane region" description="Helical" evidence="9">
    <location>
        <begin position="324"/>
        <end position="344"/>
    </location>
</feature>
<comment type="subcellular location">
    <subcellularLocation>
        <location evidence="9">Cell membrane</location>
        <topology evidence="9">Multi-pass membrane protein</topology>
    </subcellularLocation>
</comment>
<dbReference type="GO" id="GO:0005886">
    <property type="term" value="C:plasma membrane"/>
    <property type="evidence" value="ECO:0007669"/>
    <property type="project" value="UniProtKB-SubCell"/>
</dbReference>
<keyword evidence="1 9" id="KW-0813">Transport</keyword>
<dbReference type="Pfam" id="PF03814">
    <property type="entry name" value="KdpA"/>
    <property type="match status" value="1"/>
</dbReference>
<dbReference type="GO" id="GO:0008556">
    <property type="term" value="F:P-type potassium transmembrane transporter activity"/>
    <property type="evidence" value="ECO:0007669"/>
    <property type="project" value="InterPro"/>
</dbReference>
<evidence type="ECO:0000256" key="9">
    <source>
        <dbReference type="HAMAP-Rule" id="MF_00275"/>
    </source>
</evidence>
<keyword evidence="8 9" id="KW-0472">Membrane</keyword>
<reference evidence="10 11" key="1">
    <citation type="submission" date="2017-09" db="EMBL/GenBank/DDBJ databases">
        <title>Complete genome sequence of Verrucomicrobial strain HZ-65, isolated from freshwater.</title>
        <authorList>
            <person name="Choi A."/>
        </authorList>
    </citation>
    <scope>NUCLEOTIDE SEQUENCE [LARGE SCALE GENOMIC DNA]</scope>
    <source>
        <strain evidence="10 11">HZ-65</strain>
    </source>
</reference>
<protein>
    <recommendedName>
        <fullName evidence="9">Potassium-transporting ATPase potassium-binding subunit</fullName>
    </recommendedName>
    <alternativeName>
        <fullName evidence="9">ATP phosphohydrolase [potassium-transporting] A chain</fullName>
    </alternativeName>
    <alternativeName>
        <fullName evidence="9">Potassium-binding and translocating subunit A</fullName>
    </alternativeName>
    <alternativeName>
        <fullName evidence="9">Potassium-translocating ATPase A chain</fullName>
    </alternativeName>
</protein>
<feature type="transmembrane region" description="Helical" evidence="9">
    <location>
        <begin position="257"/>
        <end position="277"/>
    </location>
</feature>
<dbReference type="KEGG" id="vbh:CMV30_16070"/>